<evidence type="ECO:0000256" key="3">
    <source>
        <dbReference type="ARBA" id="ARBA00023239"/>
    </source>
</evidence>
<comment type="catalytic activity">
    <reaction evidence="6">
        <text>(2R,3R)-tartrate = oxaloacetate + H2O</text>
        <dbReference type="Rhea" id="RHEA:15413"/>
        <dbReference type="ChEBI" id="CHEBI:15377"/>
        <dbReference type="ChEBI" id="CHEBI:16452"/>
        <dbReference type="ChEBI" id="CHEBI:30924"/>
        <dbReference type="EC" id="4.2.1.32"/>
    </reaction>
</comment>
<sequence>MSKVYYLQTPIKDEDIQTVNVGDIIYITGVIVTGRDAVHTRLLEEGKPLPIDLRGLALYHAGPAVRKVGSEWEVVAIGPTTSMRMENWEAEFIKRTGVKVIVGKGFMGSQTAEACRNYKCLVTMFPGGCGVLAAKRVEKVLDVHWLDLGVPEALWVLKVKEFGPLLVTIDTLGNNMYYERSRDIEERKKLVLSKIK</sequence>
<comment type="similarity">
    <text evidence="1">Belongs to the class-I fumarase family.</text>
</comment>
<dbReference type="Pfam" id="PF05683">
    <property type="entry name" value="Fumerase_C"/>
    <property type="match status" value="1"/>
</dbReference>
<accession>A0A2R7Y584</accession>
<dbReference type="Proteomes" id="UP000244093">
    <property type="component" value="Unassembled WGS sequence"/>
</dbReference>
<evidence type="ECO:0000256" key="1">
    <source>
        <dbReference type="ARBA" id="ARBA00008876"/>
    </source>
</evidence>
<comment type="subunit">
    <text evidence="2">Heterotetramer of two alpha and two beta subunits.</text>
</comment>
<protein>
    <recommendedName>
        <fullName evidence="5">L(+)-tartrate dehydratase subunit beta</fullName>
        <ecNumber evidence="4">4.2.1.32</ecNumber>
    </recommendedName>
</protein>
<keyword evidence="3" id="KW-0456">Lyase</keyword>
<dbReference type="NCBIfam" id="NF006082">
    <property type="entry name" value="PRK08228.1"/>
    <property type="match status" value="1"/>
</dbReference>
<dbReference type="EC" id="4.2.1.32" evidence="4"/>
<dbReference type="EMBL" id="NBVN01000004">
    <property type="protein sequence ID" value="PUA32539.1"/>
    <property type="molecule type" value="Genomic_DNA"/>
</dbReference>
<organism evidence="8 9">
    <name type="scientific">Zestosphaera tikiterensis</name>
    <dbReference type="NCBI Taxonomy" id="1973259"/>
    <lineage>
        <taxon>Archaea</taxon>
        <taxon>Thermoproteota</taxon>
        <taxon>Thermoprotei</taxon>
        <taxon>Desulfurococcales</taxon>
        <taxon>Desulfurococcaceae</taxon>
        <taxon>Zestosphaera</taxon>
    </lineage>
</organism>
<evidence type="ECO:0000313" key="8">
    <source>
        <dbReference type="EMBL" id="PUA32539.1"/>
    </source>
</evidence>
<dbReference type="GO" id="GO:0008730">
    <property type="term" value="F:L(+)-tartrate dehydratase activity"/>
    <property type="evidence" value="ECO:0007669"/>
    <property type="project" value="UniProtKB-EC"/>
</dbReference>
<dbReference type="AlphaFoldDB" id="A0A2R7Y584"/>
<dbReference type="InterPro" id="IPR036660">
    <property type="entry name" value="Fe-S_hydroAse_TtdB_cat_sf"/>
</dbReference>
<dbReference type="NCBIfam" id="TIGR00723">
    <property type="entry name" value="ttdB_fumA_fumB"/>
    <property type="match status" value="1"/>
</dbReference>
<dbReference type="SUPFAM" id="SSF117457">
    <property type="entry name" value="FumA C-terminal domain-like"/>
    <property type="match status" value="1"/>
</dbReference>
<evidence type="ECO:0000256" key="2">
    <source>
        <dbReference type="ARBA" id="ARBA00011103"/>
    </source>
</evidence>
<evidence type="ECO:0000256" key="5">
    <source>
        <dbReference type="ARBA" id="ARBA00039250"/>
    </source>
</evidence>
<evidence type="ECO:0000313" key="9">
    <source>
        <dbReference type="Proteomes" id="UP000244093"/>
    </source>
</evidence>
<reference evidence="8 9" key="1">
    <citation type="journal article" date="2018" name="Syst. Appl. Microbiol.">
        <title>A new symbiotic nanoarchaeote (Candidatus Nanoclepta minutus) and its host (Zestosphaera tikiterensis gen. nov., sp. nov.) from a New Zealand hot spring.</title>
        <authorList>
            <person name="St John E."/>
            <person name="Liu Y."/>
            <person name="Podar M."/>
            <person name="Stott M.B."/>
            <person name="Meneghin J."/>
            <person name="Chen Z."/>
            <person name="Lagutin K."/>
            <person name="Mitchell K."/>
            <person name="Reysenbach A.L."/>
        </authorList>
    </citation>
    <scope>NUCLEOTIDE SEQUENCE [LARGE SCALE GENOMIC DNA]</scope>
    <source>
        <strain evidence="8">NZ3</strain>
    </source>
</reference>
<proteinExistence type="inferred from homology"/>
<feature type="domain" description="Fe-S hydro-lyase tartrate dehydratase beta-type catalytic" evidence="7">
    <location>
        <begin position="7"/>
        <end position="178"/>
    </location>
</feature>
<dbReference type="Gene3D" id="3.20.130.10">
    <property type="entry name" value="Fe-S hydro-lyase, tartrate dehydratase beta-type, catalytic domain"/>
    <property type="match status" value="1"/>
</dbReference>
<evidence type="ECO:0000256" key="6">
    <source>
        <dbReference type="ARBA" id="ARBA00049253"/>
    </source>
</evidence>
<name>A0A2R7Y584_9CREN</name>
<dbReference type="PANTHER" id="PTHR43351">
    <property type="entry name" value="L(+)-TARTRATE DEHYDRATASE SUBUNIT BETA"/>
    <property type="match status" value="1"/>
</dbReference>
<evidence type="ECO:0000259" key="7">
    <source>
        <dbReference type="Pfam" id="PF05683"/>
    </source>
</evidence>
<dbReference type="PANTHER" id="PTHR43351:SF3">
    <property type="entry name" value="L(+)-TARTRATE DEHYDRATASE SUBUNIT BETA"/>
    <property type="match status" value="1"/>
</dbReference>
<dbReference type="InterPro" id="IPR004647">
    <property type="entry name" value="Fe-S_hydro-lyase_TtdB-typ_cat"/>
</dbReference>
<gene>
    <name evidence="8" type="ORF">B7O98_07780</name>
</gene>
<evidence type="ECO:0000256" key="4">
    <source>
        <dbReference type="ARBA" id="ARBA00039027"/>
    </source>
</evidence>
<comment type="caution">
    <text evidence="8">The sequence shown here is derived from an EMBL/GenBank/DDBJ whole genome shotgun (WGS) entry which is preliminary data.</text>
</comment>